<dbReference type="NCBIfam" id="NF038032">
    <property type="entry name" value="CehA_McbA_metalo"/>
    <property type="match status" value="1"/>
</dbReference>
<sequence>MVRGLVWFDVLRSSRAAARAAQTHGRRARAAWFGLCAGVWAAALATPSPAVQVLLRVIDEEGNPLSARVHVMDSAGTHFPGGPDPFYLSHRDTSWMRGFFYPGATVFMDLPPGSTQITCGRGFEYRPISLTTNVQRDTTMTVVLRRFFDMAAYGFYGGDVHAHSVHLPNDYDVTPTGVLRVATAEDLAMTWVLDGLHEFTGGVHAVSTPDHLLYFSTEYRNQTCGHVSLLGLRKYLGSSCCASPEPIYPLLSDFREEWAPGPDQAMVLCHPANGGGFFDSKGWPDWGLGREAPVLATTGNLDAYDIASFSNVGDIELDDYYGFLNCGFRVPASAGTDGMVNNYWGRPIGGYRVYVQCDSLSPSAWVEGLRAGRTFVTNHPLIPEFTVGGATPGATVELAEPGPLLVHFKIQATLPVSRAEIIVNGDVVRQVDFVPGGPQSVTGNEIVNLPGSCWVALRVTGTTTSRHACSPELFAHTSPVYVEVGGAPIRRTNQVAHFIDWTDSLRTLVLGRGNWPTPDAELEVVDRIDQTESYFRSLFQVPPATFTLLEPVAGDTVNGLAGVDLSWRRAADPEEGDRLLYRFELRELGGSLPVVTFVTSDTSASRTFVAQLGPHEWRVVAIDLGLHETECEGGWRSIVFDPAAASVPDEGPVTSTSMEEPWCQARPIPFRRELGLTLARPLSAGERVDVFDPRGRAITSLAETGAVRLRWDGRDRRGHAVPSGAYWLRLCSEDVSRSRRAPVQVVLLR</sequence>
<evidence type="ECO:0000313" key="1">
    <source>
        <dbReference type="EMBL" id="MCA9726706.1"/>
    </source>
</evidence>
<organism evidence="1 2">
    <name type="scientific">Eiseniibacteriota bacterium</name>
    <dbReference type="NCBI Taxonomy" id="2212470"/>
    <lineage>
        <taxon>Bacteria</taxon>
        <taxon>Candidatus Eiseniibacteriota</taxon>
    </lineage>
</organism>
<name>A0A956LWP0_UNCEI</name>
<evidence type="ECO:0000313" key="2">
    <source>
        <dbReference type="Proteomes" id="UP000697710"/>
    </source>
</evidence>
<reference evidence="1" key="2">
    <citation type="journal article" date="2021" name="Microbiome">
        <title>Successional dynamics and alternative stable states in a saline activated sludge microbial community over 9 years.</title>
        <authorList>
            <person name="Wang Y."/>
            <person name="Ye J."/>
            <person name="Ju F."/>
            <person name="Liu L."/>
            <person name="Boyd J.A."/>
            <person name="Deng Y."/>
            <person name="Parks D.H."/>
            <person name="Jiang X."/>
            <person name="Yin X."/>
            <person name="Woodcroft B.J."/>
            <person name="Tyson G.W."/>
            <person name="Hugenholtz P."/>
            <person name="Polz M.F."/>
            <person name="Zhang T."/>
        </authorList>
    </citation>
    <scope>NUCLEOTIDE SEQUENCE</scope>
    <source>
        <strain evidence="1">HKST-UBA01</strain>
    </source>
</reference>
<reference evidence="1" key="1">
    <citation type="submission" date="2020-04" db="EMBL/GenBank/DDBJ databases">
        <authorList>
            <person name="Zhang T."/>
        </authorList>
    </citation>
    <scope>NUCLEOTIDE SEQUENCE</scope>
    <source>
        <strain evidence="1">HKST-UBA01</strain>
    </source>
</reference>
<accession>A0A956LWP0</accession>
<dbReference type="AlphaFoldDB" id="A0A956LWP0"/>
<dbReference type="EMBL" id="JAGQHR010000058">
    <property type="protein sequence ID" value="MCA9726706.1"/>
    <property type="molecule type" value="Genomic_DNA"/>
</dbReference>
<comment type="caution">
    <text evidence="1">The sequence shown here is derived from an EMBL/GenBank/DDBJ whole genome shotgun (WGS) entry which is preliminary data.</text>
</comment>
<dbReference type="Gene3D" id="3.20.20.140">
    <property type="entry name" value="Metal-dependent hydrolases"/>
    <property type="match status" value="1"/>
</dbReference>
<protein>
    <submittedName>
        <fullName evidence="1">CehA/McbA family metallohydrolase</fullName>
    </submittedName>
</protein>
<proteinExistence type="predicted"/>
<dbReference type="Gene3D" id="2.60.40.4070">
    <property type="match status" value="1"/>
</dbReference>
<gene>
    <name evidence="1" type="ORF">KC729_03420</name>
</gene>
<dbReference type="Proteomes" id="UP000697710">
    <property type="component" value="Unassembled WGS sequence"/>
</dbReference>